<reference evidence="2" key="1">
    <citation type="submission" date="2021-03" db="EMBL/GenBank/DDBJ databases">
        <title>Draft genome sequence of rust myrtle Austropuccinia psidii MF-1, a brazilian biotype.</title>
        <authorList>
            <person name="Quecine M.C."/>
            <person name="Pachon D.M.R."/>
            <person name="Bonatelli M.L."/>
            <person name="Correr F.H."/>
            <person name="Franceschini L.M."/>
            <person name="Leite T.F."/>
            <person name="Margarido G.R.A."/>
            <person name="Almeida C.A."/>
            <person name="Ferrarezi J.A."/>
            <person name="Labate C.A."/>
        </authorList>
    </citation>
    <scope>NUCLEOTIDE SEQUENCE</scope>
    <source>
        <strain evidence="2">MF-1</strain>
    </source>
</reference>
<dbReference type="EMBL" id="AVOT02017970">
    <property type="protein sequence ID" value="MBW0504496.1"/>
    <property type="molecule type" value="Genomic_DNA"/>
</dbReference>
<feature type="compositionally biased region" description="Low complexity" evidence="1">
    <location>
        <begin position="89"/>
        <end position="98"/>
    </location>
</feature>
<feature type="region of interest" description="Disordered" evidence="1">
    <location>
        <begin position="70"/>
        <end position="137"/>
    </location>
</feature>
<feature type="compositionally biased region" description="Basic residues" evidence="1">
    <location>
        <begin position="101"/>
        <end position="112"/>
    </location>
</feature>
<proteinExistence type="predicted"/>
<gene>
    <name evidence="2" type="ORF">O181_044211</name>
</gene>
<feature type="compositionally biased region" description="Basic and acidic residues" evidence="1">
    <location>
        <begin position="70"/>
        <end position="84"/>
    </location>
</feature>
<dbReference type="OrthoDB" id="8942758at2759"/>
<evidence type="ECO:0000313" key="3">
    <source>
        <dbReference type="Proteomes" id="UP000765509"/>
    </source>
</evidence>
<dbReference type="Proteomes" id="UP000765509">
    <property type="component" value="Unassembled WGS sequence"/>
</dbReference>
<evidence type="ECO:0000256" key="1">
    <source>
        <dbReference type="SAM" id="MobiDB-lite"/>
    </source>
</evidence>
<protein>
    <submittedName>
        <fullName evidence="2">Uncharacterized protein</fullName>
    </submittedName>
</protein>
<dbReference type="AlphaFoldDB" id="A0A9Q3DI24"/>
<sequence>MKESGHVYLYISDFRSLISIFRNWEDRAYIHVYRGGLAPRRLDQLDSHPGNFHTDQELVDIALELDKRYHERQKERDIHQEKDPPATGSSSFKPPQDSSSKKTHHKGSKKQRNLQVSKDKPHSASFEKNNETIGSEKKRRIAEALCTY</sequence>
<accession>A0A9Q3DI24</accession>
<comment type="caution">
    <text evidence="2">The sequence shown here is derived from an EMBL/GenBank/DDBJ whole genome shotgun (WGS) entry which is preliminary data.</text>
</comment>
<name>A0A9Q3DI24_9BASI</name>
<organism evidence="2 3">
    <name type="scientific">Austropuccinia psidii MF-1</name>
    <dbReference type="NCBI Taxonomy" id="1389203"/>
    <lineage>
        <taxon>Eukaryota</taxon>
        <taxon>Fungi</taxon>
        <taxon>Dikarya</taxon>
        <taxon>Basidiomycota</taxon>
        <taxon>Pucciniomycotina</taxon>
        <taxon>Pucciniomycetes</taxon>
        <taxon>Pucciniales</taxon>
        <taxon>Sphaerophragmiaceae</taxon>
        <taxon>Austropuccinia</taxon>
    </lineage>
</organism>
<keyword evidence="3" id="KW-1185">Reference proteome</keyword>
<evidence type="ECO:0000313" key="2">
    <source>
        <dbReference type="EMBL" id="MBW0504496.1"/>
    </source>
</evidence>